<sequence>MTLSREIASCREPGSQLSPRIIDGFQIMQAAEALRSLIGEITLTPGDKHGEVHAALRGELMGILGLARAEEGGPPALLMTAAEASPATKKYVIKTIP</sequence>
<name>A0A418SUN0_9RHOB</name>
<evidence type="ECO:0000313" key="1">
    <source>
        <dbReference type="EMBL" id="RJE84588.1"/>
    </source>
</evidence>
<dbReference type="OrthoDB" id="9791494at2"/>
<dbReference type="EMBL" id="QZCG01000008">
    <property type="protein sequence ID" value="RJE84588.1"/>
    <property type="molecule type" value="Genomic_DNA"/>
</dbReference>
<evidence type="ECO:0000313" key="2">
    <source>
        <dbReference type="Proteomes" id="UP000284202"/>
    </source>
</evidence>
<keyword evidence="2" id="KW-1185">Reference proteome</keyword>
<accession>A0A418SUN0</accession>
<dbReference type="AlphaFoldDB" id="A0A418SUN0"/>
<reference evidence="2" key="1">
    <citation type="submission" date="2018-09" db="EMBL/GenBank/DDBJ databases">
        <title>Acidovorax cavernicola nov. sp. isolated from Gruta de las Maravillas (Aracena, Spain).</title>
        <authorList>
            <person name="Jurado V."/>
            <person name="Gutierrez-Patricio S."/>
            <person name="Gonzalez-Pimentel J.L."/>
            <person name="Miller A.Z."/>
            <person name="Laiz L."/>
            <person name="Saiz-Jimenez C."/>
        </authorList>
    </citation>
    <scope>NUCLEOTIDE SEQUENCE [LARGE SCALE GENOMIC DNA]</scope>
    <source>
        <strain evidence="2">1011MAR3C25</strain>
    </source>
</reference>
<dbReference type="Proteomes" id="UP000284202">
    <property type="component" value="Unassembled WGS sequence"/>
</dbReference>
<organism evidence="1 2">
    <name type="scientific">Paracoccus onubensis</name>
    <dbReference type="NCBI Taxonomy" id="1675788"/>
    <lineage>
        <taxon>Bacteria</taxon>
        <taxon>Pseudomonadati</taxon>
        <taxon>Pseudomonadota</taxon>
        <taxon>Alphaproteobacteria</taxon>
        <taxon>Rhodobacterales</taxon>
        <taxon>Paracoccaceae</taxon>
        <taxon>Paracoccus</taxon>
    </lineage>
</organism>
<proteinExistence type="predicted"/>
<comment type="caution">
    <text evidence="1">The sequence shown here is derived from an EMBL/GenBank/DDBJ whole genome shotgun (WGS) entry which is preliminary data.</text>
</comment>
<gene>
    <name evidence="1" type="ORF">D3P04_13145</name>
</gene>
<protein>
    <submittedName>
        <fullName evidence="1">Uncharacterized protein</fullName>
    </submittedName>
</protein>